<keyword evidence="3" id="KW-1185">Reference proteome</keyword>
<evidence type="ECO:0000313" key="2">
    <source>
        <dbReference type="EMBL" id="KAL3690007.1"/>
    </source>
</evidence>
<feature type="region of interest" description="Disordered" evidence="1">
    <location>
        <begin position="36"/>
        <end position="91"/>
    </location>
</feature>
<proteinExistence type="predicted"/>
<accession>A0ABD3HHE7</accession>
<evidence type="ECO:0000313" key="3">
    <source>
        <dbReference type="Proteomes" id="UP001633002"/>
    </source>
</evidence>
<dbReference type="AlphaFoldDB" id="A0ABD3HHE7"/>
<gene>
    <name evidence="2" type="ORF">R1sor_016316</name>
</gene>
<reference evidence="2 3" key="1">
    <citation type="submission" date="2024-09" db="EMBL/GenBank/DDBJ databases">
        <title>Chromosome-scale assembly of Riccia sorocarpa.</title>
        <authorList>
            <person name="Paukszto L."/>
        </authorList>
    </citation>
    <scope>NUCLEOTIDE SEQUENCE [LARGE SCALE GENOMIC DNA]</scope>
    <source>
        <strain evidence="2">LP-2024</strain>
        <tissue evidence="2">Aerial parts of the thallus</tissue>
    </source>
</reference>
<comment type="caution">
    <text evidence="2">The sequence shown here is derived from an EMBL/GenBank/DDBJ whole genome shotgun (WGS) entry which is preliminary data.</text>
</comment>
<feature type="compositionally biased region" description="Acidic residues" evidence="1">
    <location>
        <begin position="53"/>
        <end position="66"/>
    </location>
</feature>
<evidence type="ECO:0000256" key="1">
    <source>
        <dbReference type="SAM" id="MobiDB-lite"/>
    </source>
</evidence>
<dbReference type="EMBL" id="JBJQOH010000004">
    <property type="protein sequence ID" value="KAL3690007.1"/>
    <property type="molecule type" value="Genomic_DNA"/>
</dbReference>
<dbReference type="Proteomes" id="UP001633002">
    <property type="component" value="Unassembled WGS sequence"/>
</dbReference>
<feature type="region of interest" description="Disordered" evidence="1">
    <location>
        <begin position="1"/>
        <end position="24"/>
    </location>
</feature>
<name>A0ABD3HHE7_9MARC</name>
<protein>
    <submittedName>
        <fullName evidence="2">Uncharacterized protein</fullName>
    </submittedName>
</protein>
<organism evidence="2 3">
    <name type="scientific">Riccia sorocarpa</name>
    <dbReference type="NCBI Taxonomy" id="122646"/>
    <lineage>
        <taxon>Eukaryota</taxon>
        <taxon>Viridiplantae</taxon>
        <taxon>Streptophyta</taxon>
        <taxon>Embryophyta</taxon>
        <taxon>Marchantiophyta</taxon>
        <taxon>Marchantiopsida</taxon>
        <taxon>Marchantiidae</taxon>
        <taxon>Marchantiales</taxon>
        <taxon>Ricciaceae</taxon>
        <taxon>Riccia</taxon>
    </lineage>
</organism>
<sequence>MVRTKQTVKKSTGGKPPDPRLGQWFKDMCKAGETSLSNVMDRGDESPTAACSEAEELEVQDMEQDAGPDAHPGHEDEAASDEAEDGVEPIDMQHMVIVTRAFVVPRPRRIDADDVFEWLTKFEEEKKSGKRKTTTPRTGNNKKKPRPVEALPEEPFDPMTKFLEKDERKTLKTDYEKYRHMYPFGPTSVYHIPVEKIREAPPIFVYKSINFQYVLDTYYNMITKSHFTPQIADLLPFSQKDSSPIVSETYAKTHKLNWYEDLIVVKALIADPDVVFLAISGQHSSRAQQLFLLEVRVPDDVREQNRYRRSRILNGGFDPTKYHDISYLDNKNNETQVFVSSFVECLNQARAQWITLRRSKSTQGSTTKNDPFDQFKSIVCQTMGRRSYKEIIPLVCCSDETYAAFEKFVKRWKEGKIPDVHGTIGPSKDPRTGLVCDRDVSQLCVNRFRPINGLSDEDLKLAWTVLEEGKVWVT</sequence>
<feature type="compositionally biased region" description="Acidic residues" evidence="1">
    <location>
        <begin position="78"/>
        <end position="88"/>
    </location>
</feature>
<feature type="compositionally biased region" description="Basic residues" evidence="1">
    <location>
        <begin position="128"/>
        <end position="145"/>
    </location>
</feature>
<feature type="region of interest" description="Disordered" evidence="1">
    <location>
        <begin position="126"/>
        <end position="154"/>
    </location>
</feature>